<protein>
    <submittedName>
        <fullName evidence="1">DUF4003 domain-containing protein</fullName>
    </submittedName>
</protein>
<evidence type="ECO:0000313" key="2">
    <source>
        <dbReference type="Proteomes" id="UP001519921"/>
    </source>
</evidence>
<dbReference type="EMBL" id="JAHXPT010000001">
    <property type="protein sequence ID" value="MBW6408534.1"/>
    <property type="molecule type" value="Genomic_DNA"/>
</dbReference>
<gene>
    <name evidence="1" type="ORF">KYD98_00345</name>
</gene>
<proteinExistence type="predicted"/>
<dbReference type="InterPro" id="IPR025062">
    <property type="entry name" value="DUF4003"/>
</dbReference>
<organism evidence="1 2">
    <name type="scientific">Clostridium weizhouense</name>
    <dbReference type="NCBI Taxonomy" id="2859781"/>
    <lineage>
        <taxon>Bacteria</taxon>
        <taxon>Bacillati</taxon>
        <taxon>Bacillota</taxon>
        <taxon>Clostridia</taxon>
        <taxon>Eubacteriales</taxon>
        <taxon>Clostridiaceae</taxon>
        <taxon>Clostridium</taxon>
    </lineage>
</organism>
<dbReference type="Pfam" id="PF13170">
    <property type="entry name" value="DUF4003"/>
    <property type="match status" value="1"/>
</dbReference>
<keyword evidence="2" id="KW-1185">Reference proteome</keyword>
<accession>A0ABS7AIP5</accession>
<comment type="caution">
    <text evidence="1">The sequence shown here is derived from an EMBL/GenBank/DDBJ whole genome shotgun (WGS) entry which is preliminary data.</text>
</comment>
<dbReference type="Proteomes" id="UP001519921">
    <property type="component" value="Unassembled WGS sequence"/>
</dbReference>
<name>A0ABS7AIP5_9CLOT</name>
<sequence>MDNYVNAKERLRYDGDYINHFSALLNGYYNREIPFEEVKDIRKFIKDSTSRMSPFRGDMLYILSFLISCNNDYKENKMIILEIIEVFDLLIEQNFKDSEYLLLSAYAIVKYVDLQNRKNIISKTKDIFNIIKSRYNNVTKEDDYLFCTLLAINCSEFNSMTEYMELVFEYVTNLELFSNNGVQGLTNTILLNSYEDAAYKTKELLISLQKNGFKISHQFVSLLGALVKNQDSEEIMNNMREVIDYLCSEEIEYEFYIDKGFRDMIALIIVSTSKINENIKYLDELLAFSTYTFLVSKNQGVLNEVLA</sequence>
<reference evidence="1 2" key="1">
    <citation type="submission" date="2021-07" db="EMBL/GenBank/DDBJ databases">
        <title>Clostridium weizhouense sp. nov., an anaerobic bacterium isolated from activated sludge of Petroleum wastewater.</title>
        <authorList>
            <person name="Li Q."/>
        </authorList>
    </citation>
    <scope>NUCLEOTIDE SEQUENCE [LARGE SCALE GENOMIC DNA]</scope>
    <source>
        <strain evidence="1 2">YB-6</strain>
    </source>
</reference>
<evidence type="ECO:0000313" key="1">
    <source>
        <dbReference type="EMBL" id="MBW6408534.1"/>
    </source>
</evidence>